<feature type="binding site" evidence="11">
    <location>
        <position position="38"/>
    </location>
    <ligand>
        <name>substrate</name>
    </ligand>
</feature>
<comment type="subcellular location">
    <subcellularLocation>
        <location evidence="11">Cytoplasm</location>
    </subcellularLocation>
</comment>
<evidence type="ECO:0000256" key="11">
    <source>
        <dbReference type="HAMAP-Rule" id="MF_00109"/>
    </source>
</evidence>
<protein>
    <recommendedName>
        <fullName evidence="3 11">Shikimate kinase</fullName>
        <shortName evidence="11">SK</shortName>
        <ecNumber evidence="3 11">2.7.1.71</ecNumber>
    </recommendedName>
</protein>
<comment type="caution">
    <text evidence="12">The sequence shown here is derived from an EMBL/GenBank/DDBJ whole genome shotgun (WGS) entry which is preliminary data.</text>
</comment>
<dbReference type="GO" id="GO:0008652">
    <property type="term" value="P:amino acid biosynthetic process"/>
    <property type="evidence" value="ECO:0007669"/>
    <property type="project" value="UniProtKB-KW"/>
</dbReference>
<dbReference type="EMBL" id="JACHXW010000005">
    <property type="protein sequence ID" value="MBB3152273.1"/>
    <property type="molecule type" value="Genomic_DNA"/>
</dbReference>
<dbReference type="InterPro" id="IPR023000">
    <property type="entry name" value="Shikimate_kinase_CS"/>
</dbReference>
<dbReference type="RefSeq" id="WP_183562004.1">
    <property type="nucleotide sequence ID" value="NZ_CBCSLB010000003.1"/>
</dbReference>
<feature type="binding site" evidence="11">
    <location>
        <position position="20"/>
    </location>
    <ligand>
        <name>Mg(2+)</name>
        <dbReference type="ChEBI" id="CHEBI:18420"/>
    </ligand>
</feature>
<evidence type="ECO:0000256" key="4">
    <source>
        <dbReference type="ARBA" id="ARBA00022605"/>
    </source>
</evidence>
<keyword evidence="11" id="KW-0479">Metal-binding</keyword>
<keyword evidence="11" id="KW-0963">Cytoplasm</keyword>
<keyword evidence="11" id="KW-0460">Magnesium</keyword>
<evidence type="ECO:0000256" key="6">
    <source>
        <dbReference type="ARBA" id="ARBA00022741"/>
    </source>
</evidence>
<comment type="subunit">
    <text evidence="11">Monomer.</text>
</comment>
<comment type="similarity">
    <text evidence="2 11">Belongs to the shikimate kinase family.</text>
</comment>
<dbReference type="GO" id="GO:0009073">
    <property type="term" value="P:aromatic amino acid family biosynthetic process"/>
    <property type="evidence" value="ECO:0007669"/>
    <property type="project" value="UniProtKB-KW"/>
</dbReference>
<proteinExistence type="inferred from homology"/>
<organism evidence="12 13">
    <name type="scientific">Paenibacillus endophyticus</name>
    <dbReference type="NCBI Taxonomy" id="1294268"/>
    <lineage>
        <taxon>Bacteria</taxon>
        <taxon>Bacillati</taxon>
        <taxon>Bacillota</taxon>
        <taxon>Bacilli</taxon>
        <taxon>Bacillales</taxon>
        <taxon>Paenibacillaceae</taxon>
        <taxon>Paenibacillus</taxon>
    </lineage>
</organism>
<feature type="binding site" evidence="11">
    <location>
        <begin position="16"/>
        <end position="21"/>
    </location>
    <ligand>
        <name>ATP</name>
        <dbReference type="ChEBI" id="CHEBI:30616"/>
    </ligand>
</feature>
<name>A0A7W5GAF1_9BACL</name>
<dbReference type="GO" id="GO:0005524">
    <property type="term" value="F:ATP binding"/>
    <property type="evidence" value="ECO:0007669"/>
    <property type="project" value="UniProtKB-UniRule"/>
</dbReference>
<evidence type="ECO:0000256" key="3">
    <source>
        <dbReference type="ARBA" id="ARBA00012154"/>
    </source>
</evidence>
<accession>A0A7W5GAF1</accession>
<keyword evidence="6 11" id="KW-0547">Nucleotide-binding</keyword>
<dbReference type="GO" id="GO:0005829">
    <property type="term" value="C:cytosol"/>
    <property type="evidence" value="ECO:0007669"/>
    <property type="project" value="TreeGrafter"/>
</dbReference>
<dbReference type="PANTHER" id="PTHR21087">
    <property type="entry name" value="SHIKIMATE KINASE"/>
    <property type="match status" value="1"/>
</dbReference>
<dbReference type="HAMAP" id="MF_00109">
    <property type="entry name" value="Shikimate_kinase"/>
    <property type="match status" value="1"/>
</dbReference>
<comment type="caution">
    <text evidence="11">Lacks conserved residue(s) required for the propagation of feature annotation.</text>
</comment>
<dbReference type="Gene3D" id="3.40.50.300">
    <property type="entry name" value="P-loop containing nucleotide triphosphate hydrolases"/>
    <property type="match status" value="1"/>
</dbReference>
<feature type="binding site" evidence="11">
    <location>
        <position position="141"/>
    </location>
    <ligand>
        <name>substrate</name>
    </ligand>
</feature>
<evidence type="ECO:0000313" key="12">
    <source>
        <dbReference type="EMBL" id="MBB3152273.1"/>
    </source>
</evidence>
<evidence type="ECO:0000256" key="10">
    <source>
        <dbReference type="ARBA" id="ARBA00048567"/>
    </source>
</evidence>
<comment type="catalytic activity">
    <reaction evidence="10 11">
        <text>shikimate + ATP = 3-phosphoshikimate + ADP + H(+)</text>
        <dbReference type="Rhea" id="RHEA:13121"/>
        <dbReference type="ChEBI" id="CHEBI:15378"/>
        <dbReference type="ChEBI" id="CHEBI:30616"/>
        <dbReference type="ChEBI" id="CHEBI:36208"/>
        <dbReference type="ChEBI" id="CHEBI:145989"/>
        <dbReference type="ChEBI" id="CHEBI:456216"/>
        <dbReference type="EC" id="2.7.1.71"/>
    </reaction>
</comment>
<evidence type="ECO:0000256" key="1">
    <source>
        <dbReference type="ARBA" id="ARBA00004842"/>
    </source>
</evidence>
<dbReference type="InterPro" id="IPR031322">
    <property type="entry name" value="Shikimate/glucono_kinase"/>
</dbReference>
<dbReference type="EC" id="2.7.1.71" evidence="3 11"/>
<evidence type="ECO:0000256" key="7">
    <source>
        <dbReference type="ARBA" id="ARBA00022777"/>
    </source>
</evidence>
<comment type="function">
    <text evidence="11">Catalyzes the specific phosphorylation of the 3-hydroxyl group of shikimic acid using ATP as a cosubstrate.</text>
</comment>
<sequence>MEEQRGNKLVLIGFMGTGKSTVSRLLAEKLGWKRVDGDEEIEKHENRQISEIFASDGEAGFRDIETKVLHHILADEDCCVVATGGGAVLRETNRQLMLGNGFVVALKASHDQILARVKTDTARPLLYGDAEDRVNLLLEQRKEAYDFAHLTIDTTSLSAEEVVAAILEQSRLKQA</sequence>
<dbReference type="GO" id="GO:0000287">
    <property type="term" value="F:magnesium ion binding"/>
    <property type="evidence" value="ECO:0007669"/>
    <property type="project" value="UniProtKB-UniRule"/>
</dbReference>
<keyword evidence="13" id="KW-1185">Reference proteome</keyword>
<dbReference type="PANTHER" id="PTHR21087:SF16">
    <property type="entry name" value="SHIKIMATE KINASE 1, CHLOROPLASTIC"/>
    <property type="match status" value="1"/>
</dbReference>
<keyword evidence="9 11" id="KW-0057">Aromatic amino acid biosynthesis</keyword>
<gene>
    <name evidence="11" type="primary">aroK</name>
    <name evidence="12" type="ORF">FHS16_002319</name>
</gene>
<dbReference type="InterPro" id="IPR027417">
    <property type="entry name" value="P-loop_NTPase"/>
</dbReference>
<dbReference type="GO" id="GO:0004765">
    <property type="term" value="F:shikimate kinase activity"/>
    <property type="evidence" value="ECO:0007669"/>
    <property type="project" value="UniProtKB-UniRule"/>
</dbReference>
<dbReference type="Pfam" id="PF01202">
    <property type="entry name" value="SKI"/>
    <property type="match status" value="1"/>
</dbReference>
<evidence type="ECO:0000256" key="5">
    <source>
        <dbReference type="ARBA" id="ARBA00022679"/>
    </source>
</evidence>
<keyword evidence="8 11" id="KW-0067">ATP-binding</keyword>
<feature type="binding site" evidence="11">
    <location>
        <position position="85"/>
    </location>
    <ligand>
        <name>substrate</name>
    </ligand>
</feature>
<dbReference type="GO" id="GO:0009423">
    <property type="term" value="P:chorismate biosynthetic process"/>
    <property type="evidence" value="ECO:0007669"/>
    <property type="project" value="UniProtKB-UniRule"/>
</dbReference>
<dbReference type="SUPFAM" id="SSF52540">
    <property type="entry name" value="P-loop containing nucleoside triphosphate hydrolases"/>
    <property type="match status" value="1"/>
</dbReference>
<feature type="binding site" evidence="11">
    <location>
        <position position="62"/>
    </location>
    <ligand>
        <name>substrate</name>
    </ligand>
</feature>
<dbReference type="UniPathway" id="UPA00053">
    <property type="reaction ID" value="UER00088"/>
</dbReference>
<dbReference type="CDD" id="cd00464">
    <property type="entry name" value="SK"/>
    <property type="match status" value="1"/>
</dbReference>
<keyword evidence="4 11" id="KW-0028">Amino-acid biosynthesis</keyword>
<reference evidence="12 13" key="1">
    <citation type="submission" date="2020-08" db="EMBL/GenBank/DDBJ databases">
        <title>Genomic Encyclopedia of Type Strains, Phase III (KMG-III): the genomes of soil and plant-associated and newly described type strains.</title>
        <authorList>
            <person name="Whitman W."/>
        </authorList>
    </citation>
    <scope>NUCLEOTIDE SEQUENCE [LARGE SCALE GENOMIC DNA]</scope>
    <source>
        <strain evidence="12 13">CECT 8234</strain>
    </source>
</reference>
<keyword evidence="5 11" id="KW-0808">Transferase</keyword>
<dbReference type="Proteomes" id="UP000518605">
    <property type="component" value="Unassembled WGS sequence"/>
</dbReference>
<comment type="cofactor">
    <cofactor evidence="11">
        <name>Mg(2+)</name>
        <dbReference type="ChEBI" id="CHEBI:18420"/>
    </cofactor>
    <text evidence="11">Binds 1 Mg(2+) ion per subunit.</text>
</comment>
<dbReference type="InterPro" id="IPR000623">
    <property type="entry name" value="Shikimate_kinase/TSH1"/>
</dbReference>
<dbReference type="AlphaFoldDB" id="A0A7W5GAF1"/>
<evidence type="ECO:0000256" key="8">
    <source>
        <dbReference type="ARBA" id="ARBA00022840"/>
    </source>
</evidence>
<evidence type="ECO:0000256" key="2">
    <source>
        <dbReference type="ARBA" id="ARBA00006997"/>
    </source>
</evidence>
<dbReference type="PRINTS" id="PR01100">
    <property type="entry name" value="SHIKIMTKNASE"/>
</dbReference>
<evidence type="ECO:0000256" key="9">
    <source>
        <dbReference type="ARBA" id="ARBA00023141"/>
    </source>
</evidence>
<keyword evidence="7 11" id="KW-0418">Kinase</keyword>
<comment type="pathway">
    <text evidence="1 11">Metabolic intermediate biosynthesis; chorismate biosynthesis; chorismate from D-erythrose 4-phosphate and phosphoenolpyruvate: step 5/7.</text>
</comment>
<evidence type="ECO:0000313" key="13">
    <source>
        <dbReference type="Proteomes" id="UP000518605"/>
    </source>
</evidence>
<feature type="binding site" evidence="11">
    <location>
        <position position="123"/>
    </location>
    <ligand>
        <name>ATP</name>
        <dbReference type="ChEBI" id="CHEBI:30616"/>
    </ligand>
</feature>
<dbReference type="PROSITE" id="PS01128">
    <property type="entry name" value="SHIKIMATE_KINASE"/>
    <property type="match status" value="1"/>
</dbReference>